<accession>A0ABN3XMG3</accession>
<sequence>MGTWGTGPFDSDLAADFVDELEGLTHQQVIDVLERAFQRVTDSGERVDGGDGAEAVAAGALVASTLPDSPIVIDPDDGPREPLPELPASLRASARLALDRVLRDGSEMATGWVDSADAAQWCQEVRQILRALETPTDHES</sequence>
<organism evidence="1 2">
    <name type="scientific">Streptomyces enissocaesilis</name>
    <dbReference type="NCBI Taxonomy" id="332589"/>
    <lineage>
        <taxon>Bacteria</taxon>
        <taxon>Bacillati</taxon>
        <taxon>Actinomycetota</taxon>
        <taxon>Actinomycetes</taxon>
        <taxon>Kitasatosporales</taxon>
        <taxon>Streptomycetaceae</taxon>
        <taxon>Streptomyces</taxon>
        <taxon>Streptomyces rochei group</taxon>
    </lineage>
</organism>
<dbReference type="InterPro" id="IPR025355">
    <property type="entry name" value="DUF4259"/>
</dbReference>
<dbReference type="Pfam" id="PF14078">
    <property type="entry name" value="DUF4259"/>
    <property type="match status" value="1"/>
</dbReference>
<evidence type="ECO:0000313" key="2">
    <source>
        <dbReference type="Proteomes" id="UP001500403"/>
    </source>
</evidence>
<protein>
    <submittedName>
        <fullName evidence="1">DUF4259 domain-containing protein</fullName>
    </submittedName>
</protein>
<gene>
    <name evidence="1" type="ORF">GCM10010446_63400</name>
</gene>
<dbReference type="Proteomes" id="UP001500403">
    <property type="component" value="Unassembled WGS sequence"/>
</dbReference>
<keyword evidence="2" id="KW-1185">Reference proteome</keyword>
<reference evidence="1 2" key="1">
    <citation type="journal article" date="2019" name="Int. J. Syst. Evol. Microbiol.">
        <title>The Global Catalogue of Microorganisms (GCM) 10K type strain sequencing project: providing services to taxonomists for standard genome sequencing and annotation.</title>
        <authorList>
            <consortium name="The Broad Institute Genomics Platform"/>
            <consortium name="The Broad Institute Genome Sequencing Center for Infectious Disease"/>
            <person name="Wu L."/>
            <person name="Ma J."/>
        </authorList>
    </citation>
    <scope>NUCLEOTIDE SEQUENCE [LARGE SCALE GENOMIC DNA]</scope>
    <source>
        <strain evidence="1 2">JCM 9088</strain>
    </source>
</reference>
<dbReference type="EMBL" id="BAAAUD010000065">
    <property type="protein sequence ID" value="GAA2968815.1"/>
    <property type="molecule type" value="Genomic_DNA"/>
</dbReference>
<evidence type="ECO:0000313" key="1">
    <source>
        <dbReference type="EMBL" id="GAA2968815.1"/>
    </source>
</evidence>
<dbReference type="RefSeq" id="WP_344500038.1">
    <property type="nucleotide sequence ID" value="NZ_BAAAUD010000065.1"/>
</dbReference>
<comment type="caution">
    <text evidence="1">The sequence shown here is derived from an EMBL/GenBank/DDBJ whole genome shotgun (WGS) entry which is preliminary data.</text>
</comment>
<proteinExistence type="predicted"/>
<name>A0ABN3XMG3_9ACTN</name>